<evidence type="ECO:0000259" key="2">
    <source>
        <dbReference type="Pfam" id="PF12697"/>
    </source>
</evidence>
<dbReference type="InterPro" id="IPR029058">
    <property type="entry name" value="AB_hydrolase_fold"/>
</dbReference>
<reference evidence="3 4" key="1">
    <citation type="submission" date="2017-03" db="EMBL/GenBank/DDBJ databases">
        <title>Genomic insights into Mycobacterium simiae human colonization.</title>
        <authorList>
            <person name="Steffani J.L."/>
            <person name="Brunck M.E."/>
            <person name="Cruz E."/>
            <person name="Montiel R."/>
            <person name="Barona F."/>
        </authorList>
    </citation>
    <scope>NUCLEOTIDE SEQUENCE [LARGE SCALE GENOMIC DNA]</scope>
    <source>
        <strain evidence="3 4">MsiGto</strain>
    </source>
</reference>
<dbReference type="EMBL" id="MZZM01000034">
    <property type="protein sequence ID" value="ORJ54333.1"/>
    <property type="molecule type" value="Genomic_DNA"/>
</dbReference>
<dbReference type="AlphaFoldDB" id="A0A1X0XNC1"/>
<accession>A0A1X0XNC1</accession>
<dbReference type="Pfam" id="PF12697">
    <property type="entry name" value="Abhydrolase_6"/>
    <property type="match status" value="1"/>
</dbReference>
<feature type="compositionally biased region" description="Polar residues" evidence="1">
    <location>
        <begin position="410"/>
        <end position="425"/>
    </location>
</feature>
<dbReference type="Gene3D" id="3.40.50.1820">
    <property type="entry name" value="alpha/beta hydrolase"/>
    <property type="match status" value="1"/>
</dbReference>
<dbReference type="PANTHER" id="PTHR43433:SF5">
    <property type="entry name" value="AB HYDROLASE-1 DOMAIN-CONTAINING PROTEIN"/>
    <property type="match status" value="1"/>
</dbReference>
<dbReference type="PANTHER" id="PTHR43433">
    <property type="entry name" value="HYDROLASE, ALPHA/BETA FOLD FAMILY PROTEIN"/>
    <property type="match status" value="1"/>
</dbReference>
<feature type="region of interest" description="Disordered" evidence="1">
    <location>
        <begin position="407"/>
        <end position="434"/>
    </location>
</feature>
<dbReference type="InterPro" id="IPR050471">
    <property type="entry name" value="AB_hydrolase"/>
</dbReference>
<comment type="caution">
    <text evidence="3">The sequence shown here is derived from an EMBL/GenBank/DDBJ whole genome shotgun (WGS) entry which is preliminary data.</text>
</comment>
<evidence type="ECO:0000256" key="1">
    <source>
        <dbReference type="SAM" id="MobiDB-lite"/>
    </source>
</evidence>
<protein>
    <recommendedName>
        <fullName evidence="2">AB hydrolase-1 domain-containing protein</fullName>
    </recommendedName>
</protein>
<evidence type="ECO:0000313" key="3">
    <source>
        <dbReference type="EMBL" id="ORJ54333.1"/>
    </source>
</evidence>
<gene>
    <name evidence="3" type="ORF">B5M45_27250</name>
</gene>
<feature type="region of interest" description="Disordered" evidence="1">
    <location>
        <begin position="1"/>
        <end position="55"/>
    </location>
</feature>
<keyword evidence="4" id="KW-1185">Reference proteome</keyword>
<feature type="domain" description="AB hydrolase-1" evidence="2">
    <location>
        <begin position="147"/>
        <end position="395"/>
    </location>
</feature>
<organism evidence="3 4">
    <name type="scientific">Mycobacterium simiae</name>
    <name type="common">Mycobacterium habana</name>
    <dbReference type="NCBI Taxonomy" id="1784"/>
    <lineage>
        <taxon>Bacteria</taxon>
        <taxon>Bacillati</taxon>
        <taxon>Actinomycetota</taxon>
        <taxon>Actinomycetes</taxon>
        <taxon>Mycobacteriales</taxon>
        <taxon>Mycobacteriaceae</taxon>
        <taxon>Mycobacterium</taxon>
        <taxon>Mycobacterium simiae complex</taxon>
    </lineage>
</organism>
<evidence type="ECO:0000313" key="4">
    <source>
        <dbReference type="Proteomes" id="UP000193040"/>
    </source>
</evidence>
<name>A0A1X0XNC1_MYCSI</name>
<dbReference type="GO" id="GO:0003824">
    <property type="term" value="F:catalytic activity"/>
    <property type="evidence" value="ECO:0007669"/>
    <property type="project" value="UniProtKB-ARBA"/>
</dbReference>
<dbReference type="Proteomes" id="UP000193040">
    <property type="component" value="Unassembled WGS sequence"/>
</dbReference>
<sequence length="434" mass="46416">MRGATLNTKRCHQSHIPRPDRRIHPRRCARRTVHGQHPFERGGRGGVRSPSTSPTNCLRADRFHSQRELVMASPALALPAPASSKTPPPLVAAPWVRPRPSTPSSAHLWSHTWAPAATSPRTLRVPTADGVVLAVNDFGSRHPRHTIVFLHGLCLNSSTWDAHIERLRREYGPDVRLISYDHRGHGRSGSAALSSYTIDQLGDDLAQVLRALNVAGSLTVVAHSMGGMTVLAYLQRPIPQRPADPTGLVLVATAAGKLTERGLGRLLGAPGIARLLTLGTYTPEHLLCGFLKPVCAAMTHLGNRLPASTLAAMTLTALTMTAPSTALGFLPALRTYDLYPALHAIRARTTIISGAADPITPPAHGRDMAAAIPGARYISVPGAGHMLPRQASAVIDRAIADAMTPWPIRQTPTRTARSGPSQCSTGHDRQESGS</sequence>
<dbReference type="InterPro" id="IPR000073">
    <property type="entry name" value="AB_hydrolase_1"/>
</dbReference>
<dbReference type="PRINTS" id="PR00111">
    <property type="entry name" value="ABHYDROLASE"/>
</dbReference>
<proteinExistence type="predicted"/>
<feature type="compositionally biased region" description="Basic residues" evidence="1">
    <location>
        <begin position="23"/>
        <end position="34"/>
    </location>
</feature>
<dbReference type="SUPFAM" id="SSF53474">
    <property type="entry name" value="alpha/beta-Hydrolases"/>
    <property type="match status" value="1"/>
</dbReference>